<comment type="caution">
    <text evidence="1">The sequence shown here is derived from an EMBL/GenBank/DDBJ whole genome shotgun (WGS) entry which is preliminary data.</text>
</comment>
<sequence>MTNFARSERRSLAALLRTVGPDAPTLCEGWTTRDLAVHIVIRDRRPDALVGNAFPALAGKSQLLQERAAGAEAELTALPWEQLVGRVAEGAPVWNPASWGPVDRLMNTAEFLVHHEDVRRAQPGWEPRDLPWELHSRCFALVKAMILPASLKSGTHLVVEATGFGTTSAGRTGAASTTLRGTPVELLLWLFGRDEHARVEVSESAAD</sequence>
<dbReference type="InterPro" id="IPR017517">
    <property type="entry name" value="Maleyloyr_isom"/>
</dbReference>
<accession>A0ABP8J760</accession>
<dbReference type="InterPro" id="IPR034660">
    <property type="entry name" value="DinB/YfiT-like"/>
</dbReference>
<protein>
    <submittedName>
        <fullName evidence="1">TIGR03085 family metal-binding protein</fullName>
    </submittedName>
</protein>
<dbReference type="EMBL" id="BAABGL010000004">
    <property type="protein sequence ID" value="GAA4386273.1"/>
    <property type="molecule type" value="Genomic_DNA"/>
</dbReference>
<gene>
    <name evidence="1" type="ORF">GCM10023167_09020</name>
</gene>
<evidence type="ECO:0000313" key="2">
    <source>
        <dbReference type="Proteomes" id="UP001500642"/>
    </source>
</evidence>
<dbReference type="RefSeq" id="WP_345030225.1">
    <property type="nucleotide sequence ID" value="NZ_BAABGL010000004.1"/>
</dbReference>
<name>A0ABP8J760_9MICO</name>
<dbReference type="InterPro" id="IPR017519">
    <property type="entry name" value="CHP03085"/>
</dbReference>
<organism evidence="1 2">
    <name type="scientific">Brevibacterium pityocampae</name>
    <dbReference type="NCBI Taxonomy" id="506594"/>
    <lineage>
        <taxon>Bacteria</taxon>
        <taxon>Bacillati</taxon>
        <taxon>Actinomycetota</taxon>
        <taxon>Actinomycetes</taxon>
        <taxon>Micrococcales</taxon>
        <taxon>Brevibacteriaceae</taxon>
        <taxon>Brevibacterium</taxon>
    </lineage>
</organism>
<keyword evidence="2" id="KW-1185">Reference proteome</keyword>
<proteinExistence type="predicted"/>
<dbReference type="Proteomes" id="UP001500642">
    <property type="component" value="Unassembled WGS sequence"/>
</dbReference>
<dbReference type="SUPFAM" id="SSF109854">
    <property type="entry name" value="DinB/YfiT-like putative metalloenzymes"/>
    <property type="match status" value="1"/>
</dbReference>
<dbReference type="NCBIfam" id="TIGR03085">
    <property type="entry name" value="TIGR03085 family metal-binding protein"/>
    <property type="match status" value="1"/>
</dbReference>
<evidence type="ECO:0000313" key="1">
    <source>
        <dbReference type="EMBL" id="GAA4386273.1"/>
    </source>
</evidence>
<dbReference type="NCBIfam" id="TIGR03083">
    <property type="entry name" value="maleylpyruvate isomerase family mycothiol-dependent enzyme"/>
    <property type="match status" value="1"/>
</dbReference>
<reference evidence="2" key="1">
    <citation type="journal article" date="2019" name="Int. J. Syst. Evol. Microbiol.">
        <title>The Global Catalogue of Microorganisms (GCM) 10K type strain sequencing project: providing services to taxonomists for standard genome sequencing and annotation.</title>
        <authorList>
            <consortium name="The Broad Institute Genomics Platform"/>
            <consortium name="The Broad Institute Genome Sequencing Center for Infectious Disease"/>
            <person name="Wu L."/>
            <person name="Ma J."/>
        </authorList>
    </citation>
    <scope>NUCLEOTIDE SEQUENCE [LARGE SCALE GENOMIC DNA]</scope>
    <source>
        <strain evidence="2">JCM 17808</strain>
    </source>
</reference>